<evidence type="ECO:0000313" key="11">
    <source>
        <dbReference type="EMBL" id="KAH7165547.1"/>
    </source>
</evidence>
<dbReference type="SMART" id="SM00338">
    <property type="entry name" value="BRLZ"/>
    <property type="match status" value="1"/>
</dbReference>
<feature type="region of interest" description="Disordered" evidence="9">
    <location>
        <begin position="220"/>
        <end position="260"/>
    </location>
</feature>
<accession>A0A9P9JF08</accession>
<feature type="compositionally biased region" description="Low complexity" evidence="9">
    <location>
        <begin position="115"/>
        <end position="131"/>
    </location>
</feature>
<evidence type="ECO:0000256" key="4">
    <source>
        <dbReference type="ARBA" id="ARBA00023015"/>
    </source>
</evidence>
<dbReference type="PROSITE" id="PS00036">
    <property type="entry name" value="BZIP_BASIC"/>
    <property type="match status" value="1"/>
</dbReference>
<sequence>MLSQTLLSESSSMQTSSANGASTQEQHLREQLELLKNHDVTSSSSSTPPTRDPKAAPVQPALARASNGYDPLTAASQDVSRVLATKSEAEAHIHPELRARSNHVPTASMMPIVPPSGHSPIPSAGPSAAPLAPAPPLSLQPDDGSNDGRKAKRELSQSKRAAQNRAAQRAFRQRKEGYIKKLEQQVRDYLDMEQSFKSMQSENYALREYVIHLQSQLLDVQGEFPPPPPNVNLSQPPPTTPGPPANAPEPAPSNTAGPLEAVAQAVAGLAAQEQMVVERQQYSNTQFKPEEVTEDTRTAEEINRQLQQPSETHAAASAV</sequence>
<dbReference type="SUPFAM" id="SSF57959">
    <property type="entry name" value="Leucine zipper domain"/>
    <property type="match status" value="1"/>
</dbReference>
<evidence type="ECO:0000313" key="12">
    <source>
        <dbReference type="Proteomes" id="UP000738349"/>
    </source>
</evidence>
<name>A0A9P9JF08_9HYPO</name>
<comment type="similarity">
    <text evidence="3">Belongs to the bZIP family.</text>
</comment>
<dbReference type="InterPro" id="IPR004827">
    <property type="entry name" value="bZIP"/>
</dbReference>
<dbReference type="Gene3D" id="1.20.5.170">
    <property type="match status" value="1"/>
</dbReference>
<feature type="compositionally biased region" description="Basic and acidic residues" evidence="9">
    <location>
        <begin position="146"/>
        <end position="157"/>
    </location>
</feature>
<dbReference type="InterPro" id="IPR050936">
    <property type="entry name" value="AP-1-like"/>
</dbReference>
<dbReference type="Pfam" id="PF00170">
    <property type="entry name" value="bZIP_1"/>
    <property type="match status" value="1"/>
</dbReference>
<keyword evidence="6" id="KW-0804">Transcription</keyword>
<feature type="compositionally biased region" description="Basic and acidic residues" evidence="9">
    <location>
        <begin position="288"/>
        <end position="303"/>
    </location>
</feature>
<reference evidence="11" key="1">
    <citation type="journal article" date="2021" name="Nat. Commun.">
        <title>Genetic determinants of endophytism in the Arabidopsis root mycobiome.</title>
        <authorList>
            <person name="Mesny F."/>
            <person name="Miyauchi S."/>
            <person name="Thiergart T."/>
            <person name="Pickel B."/>
            <person name="Atanasova L."/>
            <person name="Karlsson M."/>
            <person name="Huettel B."/>
            <person name="Barry K.W."/>
            <person name="Haridas S."/>
            <person name="Chen C."/>
            <person name="Bauer D."/>
            <person name="Andreopoulos W."/>
            <person name="Pangilinan J."/>
            <person name="LaButti K."/>
            <person name="Riley R."/>
            <person name="Lipzen A."/>
            <person name="Clum A."/>
            <person name="Drula E."/>
            <person name="Henrissat B."/>
            <person name="Kohler A."/>
            <person name="Grigoriev I.V."/>
            <person name="Martin F.M."/>
            <person name="Hacquard S."/>
        </authorList>
    </citation>
    <scope>NUCLEOTIDE SEQUENCE</scope>
    <source>
        <strain evidence="11">MPI-CAGE-AT-0147</strain>
    </source>
</reference>
<feature type="domain" description="BZIP" evidence="10">
    <location>
        <begin position="159"/>
        <end position="174"/>
    </location>
</feature>
<comment type="subcellular location">
    <subcellularLocation>
        <location evidence="2">Nucleus</location>
    </subcellularLocation>
</comment>
<keyword evidence="5" id="KW-0238">DNA-binding</keyword>
<dbReference type="PANTHER" id="PTHR40621">
    <property type="entry name" value="TRANSCRIPTION FACTOR KAPC-RELATED"/>
    <property type="match status" value="1"/>
</dbReference>
<keyword evidence="4" id="KW-0805">Transcription regulation</keyword>
<feature type="region of interest" description="Disordered" evidence="9">
    <location>
        <begin position="1"/>
        <end position="73"/>
    </location>
</feature>
<feature type="region of interest" description="Disordered" evidence="9">
    <location>
        <begin position="100"/>
        <end position="172"/>
    </location>
</feature>
<evidence type="ECO:0000256" key="6">
    <source>
        <dbReference type="ARBA" id="ARBA00023163"/>
    </source>
</evidence>
<keyword evidence="12" id="KW-1185">Reference proteome</keyword>
<evidence type="ECO:0000256" key="2">
    <source>
        <dbReference type="ARBA" id="ARBA00004123"/>
    </source>
</evidence>
<evidence type="ECO:0000256" key="3">
    <source>
        <dbReference type="ARBA" id="ARBA00007163"/>
    </source>
</evidence>
<evidence type="ECO:0000256" key="1">
    <source>
        <dbReference type="ARBA" id="ARBA00004049"/>
    </source>
</evidence>
<feature type="compositionally biased region" description="Low complexity" evidence="9">
    <location>
        <begin position="1"/>
        <end position="17"/>
    </location>
</feature>
<evidence type="ECO:0000256" key="5">
    <source>
        <dbReference type="ARBA" id="ARBA00023125"/>
    </source>
</evidence>
<feature type="compositionally biased region" description="Pro residues" evidence="9">
    <location>
        <begin position="224"/>
        <end position="251"/>
    </location>
</feature>
<dbReference type="EMBL" id="JAGMUV010000003">
    <property type="protein sequence ID" value="KAH7165547.1"/>
    <property type="molecule type" value="Genomic_DNA"/>
</dbReference>
<dbReference type="Proteomes" id="UP000738349">
    <property type="component" value="Unassembled WGS sequence"/>
</dbReference>
<feature type="compositionally biased region" description="Basic and acidic residues" evidence="9">
    <location>
        <begin position="26"/>
        <end position="39"/>
    </location>
</feature>
<dbReference type="GO" id="GO:0001228">
    <property type="term" value="F:DNA-binding transcription activator activity, RNA polymerase II-specific"/>
    <property type="evidence" value="ECO:0007669"/>
    <property type="project" value="TreeGrafter"/>
</dbReference>
<dbReference type="OrthoDB" id="2593073at2759"/>
<dbReference type="GO" id="GO:0090575">
    <property type="term" value="C:RNA polymerase II transcription regulator complex"/>
    <property type="evidence" value="ECO:0007669"/>
    <property type="project" value="TreeGrafter"/>
</dbReference>
<comment type="function">
    <text evidence="1">Putative transcription factor.</text>
</comment>
<evidence type="ECO:0000256" key="9">
    <source>
        <dbReference type="SAM" id="MobiDB-lite"/>
    </source>
</evidence>
<comment type="caution">
    <text evidence="11">The sequence shown here is derived from an EMBL/GenBank/DDBJ whole genome shotgun (WGS) entry which is preliminary data.</text>
</comment>
<evidence type="ECO:0000256" key="7">
    <source>
        <dbReference type="ARBA" id="ARBA00023242"/>
    </source>
</evidence>
<dbReference type="InterPro" id="IPR046347">
    <property type="entry name" value="bZIP_sf"/>
</dbReference>
<evidence type="ECO:0000259" key="10">
    <source>
        <dbReference type="PROSITE" id="PS00036"/>
    </source>
</evidence>
<feature type="compositionally biased region" description="Low complexity" evidence="9">
    <location>
        <begin position="160"/>
        <end position="170"/>
    </location>
</feature>
<proteinExistence type="inferred from homology"/>
<keyword evidence="7" id="KW-0539">Nucleus</keyword>
<protein>
    <recommendedName>
        <fullName evidence="8">Putative transcription factor kapC</fullName>
    </recommendedName>
</protein>
<dbReference type="AlphaFoldDB" id="A0A9P9JF08"/>
<gene>
    <name evidence="11" type="ORF">EDB81DRAFT_256749</name>
</gene>
<organism evidence="11 12">
    <name type="scientific">Dactylonectria macrodidyma</name>
    <dbReference type="NCBI Taxonomy" id="307937"/>
    <lineage>
        <taxon>Eukaryota</taxon>
        <taxon>Fungi</taxon>
        <taxon>Dikarya</taxon>
        <taxon>Ascomycota</taxon>
        <taxon>Pezizomycotina</taxon>
        <taxon>Sordariomycetes</taxon>
        <taxon>Hypocreomycetidae</taxon>
        <taxon>Hypocreales</taxon>
        <taxon>Nectriaceae</taxon>
        <taxon>Dactylonectria</taxon>
    </lineage>
</organism>
<evidence type="ECO:0000256" key="8">
    <source>
        <dbReference type="ARBA" id="ARBA00044067"/>
    </source>
</evidence>
<feature type="region of interest" description="Disordered" evidence="9">
    <location>
        <begin position="281"/>
        <end position="319"/>
    </location>
</feature>
<dbReference type="PANTHER" id="PTHR40621:SF11">
    <property type="entry name" value="TRANSCRIPTION FACTOR KAPC-RELATED"/>
    <property type="match status" value="1"/>
</dbReference>
<dbReference type="GO" id="GO:0000976">
    <property type="term" value="F:transcription cis-regulatory region binding"/>
    <property type="evidence" value="ECO:0007669"/>
    <property type="project" value="InterPro"/>
</dbReference>